<name>A0A562JDW0_9BACI</name>
<gene>
    <name evidence="3" type="ORF">IQ19_04375</name>
</gene>
<comment type="caution">
    <text evidence="3">The sequence shown here is derived from an EMBL/GenBank/DDBJ whole genome shotgun (WGS) entry which is preliminary data.</text>
</comment>
<dbReference type="OrthoDB" id="2452746at2"/>
<feature type="transmembrane region" description="Helical" evidence="1">
    <location>
        <begin position="39"/>
        <end position="59"/>
    </location>
</feature>
<protein>
    <recommendedName>
        <fullName evidence="5">Cbb3-type cytochrome c oxidase subunit I</fullName>
    </recommendedName>
</protein>
<evidence type="ECO:0000313" key="3">
    <source>
        <dbReference type="EMBL" id="TWH81329.1"/>
    </source>
</evidence>
<dbReference type="AlphaFoldDB" id="A0A562JDW0"/>
<keyword evidence="1" id="KW-1133">Transmembrane helix</keyword>
<sequence>MNQYSKFLLRLSAIFALIGAALGAHMAGSNDYAIRPIHAHILVVGWLSLFAWAVYYKVFTPASKLLPKLHVMTAAAGSIGLTGGMALHIFQPAFLPEAVNTALYIFGGVILLISFLLFVILTFLKTSEEK</sequence>
<feature type="chain" id="PRO_5039585546" description="Cbb3-type cytochrome c oxidase subunit I" evidence="2">
    <location>
        <begin position="27"/>
        <end position="130"/>
    </location>
</feature>
<proteinExistence type="predicted"/>
<keyword evidence="1" id="KW-0472">Membrane</keyword>
<reference evidence="3 4" key="1">
    <citation type="journal article" date="2015" name="Stand. Genomic Sci.">
        <title>Genomic Encyclopedia of Bacterial and Archaeal Type Strains, Phase III: the genomes of soil and plant-associated and newly described type strains.</title>
        <authorList>
            <person name="Whitman W.B."/>
            <person name="Woyke T."/>
            <person name="Klenk H.P."/>
            <person name="Zhou Y."/>
            <person name="Lilburn T.G."/>
            <person name="Beck B.J."/>
            <person name="De Vos P."/>
            <person name="Vandamme P."/>
            <person name="Eisen J.A."/>
            <person name="Garrity G."/>
            <person name="Hugenholtz P."/>
            <person name="Kyrpides N.C."/>
        </authorList>
    </citation>
    <scope>NUCLEOTIDE SEQUENCE [LARGE SCALE GENOMIC DNA]</scope>
    <source>
        <strain evidence="3 4">CGMCC 1.10115</strain>
    </source>
</reference>
<dbReference type="RefSeq" id="WP_144544839.1">
    <property type="nucleotide sequence ID" value="NZ_CBCSDC010000018.1"/>
</dbReference>
<evidence type="ECO:0000256" key="2">
    <source>
        <dbReference type="SAM" id="SignalP"/>
    </source>
</evidence>
<keyword evidence="4" id="KW-1185">Reference proteome</keyword>
<keyword evidence="2" id="KW-0732">Signal</keyword>
<dbReference type="GeneID" id="65405472"/>
<evidence type="ECO:0000256" key="1">
    <source>
        <dbReference type="SAM" id="Phobius"/>
    </source>
</evidence>
<feature type="transmembrane region" description="Helical" evidence="1">
    <location>
        <begin position="71"/>
        <end position="90"/>
    </location>
</feature>
<dbReference type="Proteomes" id="UP000318667">
    <property type="component" value="Unassembled WGS sequence"/>
</dbReference>
<accession>A0A562JDW0</accession>
<evidence type="ECO:0008006" key="5">
    <source>
        <dbReference type="Google" id="ProtNLM"/>
    </source>
</evidence>
<evidence type="ECO:0000313" key="4">
    <source>
        <dbReference type="Proteomes" id="UP000318667"/>
    </source>
</evidence>
<feature type="transmembrane region" description="Helical" evidence="1">
    <location>
        <begin position="102"/>
        <end position="124"/>
    </location>
</feature>
<dbReference type="EMBL" id="VLKI01000017">
    <property type="protein sequence ID" value="TWH81329.1"/>
    <property type="molecule type" value="Genomic_DNA"/>
</dbReference>
<organism evidence="3 4">
    <name type="scientific">Cytobacillus oceanisediminis</name>
    <dbReference type="NCBI Taxonomy" id="665099"/>
    <lineage>
        <taxon>Bacteria</taxon>
        <taxon>Bacillati</taxon>
        <taxon>Bacillota</taxon>
        <taxon>Bacilli</taxon>
        <taxon>Bacillales</taxon>
        <taxon>Bacillaceae</taxon>
        <taxon>Cytobacillus</taxon>
    </lineage>
</organism>
<feature type="signal peptide" evidence="2">
    <location>
        <begin position="1"/>
        <end position="26"/>
    </location>
</feature>
<keyword evidence="1" id="KW-0812">Transmembrane</keyword>